<feature type="region of interest" description="Disordered" evidence="1">
    <location>
        <begin position="1"/>
        <end position="23"/>
    </location>
</feature>
<keyword evidence="3" id="KW-1185">Reference proteome</keyword>
<accession>A0ABD2P2M3</accession>
<reference evidence="2 3" key="1">
    <citation type="journal article" date="2021" name="BMC Biol.">
        <title>Horizontally acquired antibacterial genes associated with adaptive radiation of ladybird beetles.</title>
        <authorList>
            <person name="Li H.S."/>
            <person name="Tang X.F."/>
            <person name="Huang Y.H."/>
            <person name="Xu Z.Y."/>
            <person name="Chen M.L."/>
            <person name="Du X.Y."/>
            <person name="Qiu B.Y."/>
            <person name="Chen P.T."/>
            <person name="Zhang W."/>
            <person name="Slipinski A."/>
            <person name="Escalona H.E."/>
            <person name="Waterhouse R.M."/>
            <person name="Zwick A."/>
            <person name="Pang H."/>
        </authorList>
    </citation>
    <scope>NUCLEOTIDE SEQUENCE [LARGE SCALE GENOMIC DNA]</scope>
    <source>
        <strain evidence="2">SYSU2018</strain>
    </source>
</reference>
<comment type="caution">
    <text evidence="2">The sequence shown here is derived from an EMBL/GenBank/DDBJ whole genome shotgun (WGS) entry which is preliminary data.</text>
</comment>
<proteinExistence type="predicted"/>
<dbReference type="Proteomes" id="UP001516400">
    <property type="component" value="Unassembled WGS sequence"/>
</dbReference>
<dbReference type="AlphaFoldDB" id="A0ABD2P2M3"/>
<feature type="compositionally biased region" description="Basic and acidic residues" evidence="1">
    <location>
        <begin position="1"/>
        <end position="19"/>
    </location>
</feature>
<organism evidence="2 3">
    <name type="scientific">Cryptolaemus montrouzieri</name>
    <dbReference type="NCBI Taxonomy" id="559131"/>
    <lineage>
        <taxon>Eukaryota</taxon>
        <taxon>Metazoa</taxon>
        <taxon>Ecdysozoa</taxon>
        <taxon>Arthropoda</taxon>
        <taxon>Hexapoda</taxon>
        <taxon>Insecta</taxon>
        <taxon>Pterygota</taxon>
        <taxon>Neoptera</taxon>
        <taxon>Endopterygota</taxon>
        <taxon>Coleoptera</taxon>
        <taxon>Polyphaga</taxon>
        <taxon>Cucujiformia</taxon>
        <taxon>Coccinelloidea</taxon>
        <taxon>Coccinellidae</taxon>
        <taxon>Scymninae</taxon>
        <taxon>Scymnini</taxon>
        <taxon>Cryptolaemus</taxon>
    </lineage>
</organism>
<evidence type="ECO:0000256" key="1">
    <source>
        <dbReference type="SAM" id="MobiDB-lite"/>
    </source>
</evidence>
<name>A0ABD2P2M3_9CUCU</name>
<gene>
    <name evidence="2" type="ORF">HHI36_019157</name>
</gene>
<dbReference type="EMBL" id="JABFTP020000165">
    <property type="protein sequence ID" value="KAL3285030.1"/>
    <property type="molecule type" value="Genomic_DNA"/>
</dbReference>
<protein>
    <submittedName>
        <fullName evidence="2">Uncharacterized protein</fullName>
    </submittedName>
</protein>
<evidence type="ECO:0000313" key="3">
    <source>
        <dbReference type="Proteomes" id="UP001516400"/>
    </source>
</evidence>
<evidence type="ECO:0000313" key="2">
    <source>
        <dbReference type="EMBL" id="KAL3285030.1"/>
    </source>
</evidence>
<sequence length="117" mass="13139">MGNKRFSPDGHENKGEKKRSFQGNQFTVEADVNFVSTSAEKLKNNSEFEVNHDMGVTIGQTARNYADNVDKARILRAENTAKANCKEARTLRRDLKAAENDNFEETEGLLYAPVITD</sequence>